<dbReference type="Pfam" id="PF10011">
    <property type="entry name" value="DUF2254"/>
    <property type="match status" value="1"/>
</dbReference>
<dbReference type="EMBL" id="JBHSFO010000002">
    <property type="protein sequence ID" value="MFC4603280.1"/>
    <property type="molecule type" value="Genomic_DNA"/>
</dbReference>
<keyword evidence="1" id="KW-1133">Transmembrane helix</keyword>
<feature type="transmembrane region" description="Helical" evidence="1">
    <location>
        <begin position="123"/>
        <end position="142"/>
    </location>
</feature>
<sequence length="405" mass="43284">MPTPVGQAFLRHRRRLRAGLAQLLSILVGLGLGLVIPTLSGGPTVPARQVTDLLITFGLGLLGAVAVIFSLLFLVVQWAATTFTPRLTLFRDDPIVWRTFAFALGLAVFAVTAALAIGTRTEVSMILPVITLLLLLVMLALLRTLQLRAFAAIQLAPALGSIADHGRTILAALYPAATGRPAYPPAPLPPLRTTVTWPHPPSVVQEIDVDRLLVTARAADSVIVLRGLPGATLHRGAPVADVHGTDLPAAAVLDALVRGRERTFVQDPLLALRLLADIALRALSPAVNDPATAVQVLDEIEDLLDRVADADTAPLRIVDSAGVPRIVVPRPGFDDFVRTALDDVIAAAAASPMTLDRLRTLLIRERNRSVPVHHRMLTARQDWVDELSGRFTHLHPPPGGSGRSS</sequence>
<feature type="transmembrane region" description="Helical" evidence="1">
    <location>
        <begin position="20"/>
        <end position="41"/>
    </location>
</feature>
<dbReference type="InterPro" id="IPR018723">
    <property type="entry name" value="DUF2254_membrane"/>
</dbReference>
<feature type="transmembrane region" description="Helical" evidence="1">
    <location>
        <begin position="95"/>
        <end position="117"/>
    </location>
</feature>
<evidence type="ECO:0000313" key="2">
    <source>
        <dbReference type="EMBL" id="MFC4603280.1"/>
    </source>
</evidence>
<comment type="caution">
    <text evidence="2">The sequence shown here is derived from an EMBL/GenBank/DDBJ whole genome shotgun (WGS) entry which is preliminary data.</text>
</comment>
<dbReference type="Proteomes" id="UP001595914">
    <property type="component" value="Unassembled WGS sequence"/>
</dbReference>
<evidence type="ECO:0000256" key="1">
    <source>
        <dbReference type="SAM" id="Phobius"/>
    </source>
</evidence>
<feature type="transmembrane region" description="Helical" evidence="1">
    <location>
        <begin position="53"/>
        <end position="75"/>
    </location>
</feature>
<accession>A0ABV9FQI7</accession>
<evidence type="ECO:0000313" key="3">
    <source>
        <dbReference type="Proteomes" id="UP001595914"/>
    </source>
</evidence>
<organism evidence="2 3">
    <name type="scientific">Rhodococcus kronopolitis</name>
    <dbReference type="NCBI Taxonomy" id="1460226"/>
    <lineage>
        <taxon>Bacteria</taxon>
        <taxon>Bacillati</taxon>
        <taxon>Actinomycetota</taxon>
        <taxon>Actinomycetes</taxon>
        <taxon>Mycobacteriales</taxon>
        <taxon>Nocardiaceae</taxon>
        <taxon>Rhodococcus</taxon>
    </lineage>
</organism>
<keyword evidence="3" id="KW-1185">Reference proteome</keyword>
<gene>
    <name evidence="2" type="ORF">ACFO6S_06240</name>
</gene>
<keyword evidence="1" id="KW-0812">Transmembrane</keyword>
<dbReference type="RefSeq" id="WP_378415090.1">
    <property type="nucleotide sequence ID" value="NZ_JBHSFO010000002.1"/>
</dbReference>
<protein>
    <submittedName>
        <fullName evidence="2">DUF2254 family protein</fullName>
    </submittedName>
</protein>
<name>A0ABV9FQI7_9NOCA</name>
<proteinExistence type="predicted"/>
<keyword evidence="1" id="KW-0472">Membrane</keyword>
<reference evidence="3" key="1">
    <citation type="journal article" date="2019" name="Int. J. Syst. Evol. Microbiol.">
        <title>The Global Catalogue of Microorganisms (GCM) 10K type strain sequencing project: providing services to taxonomists for standard genome sequencing and annotation.</title>
        <authorList>
            <consortium name="The Broad Institute Genomics Platform"/>
            <consortium name="The Broad Institute Genome Sequencing Center for Infectious Disease"/>
            <person name="Wu L."/>
            <person name="Ma J."/>
        </authorList>
    </citation>
    <scope>NUCLEOTIDE SEQUENCE [LARGE SCALE GENOMIC DNA]</scope>
    <source>
        <strain evidence="3">CCUG 54520</strain>
    </source>
</reference>